<sequence length="99" mass="11604">MKRCRFHTSLPTYISLLRIPVLRVRLPLMVEKPQAPVIPSKKNCIHPRNIHFSIYKNQNIIERFFARLKQFRDIATRYDKLKSTFLAAVQLVATVIGIN</sequence>
<dbReference type="Pfam" id="PF13586">
    <property type="entry name" value="DDE_Tnp_1_2"/>
    <property type="match status" value="1"/>
</dbReference>
<protein>
    <recommendedName>
        <fullName evidence="1">Transposase DDE domain-containing protein</fullName>
    </recommendedName>
</protein>
<gene>
    <name evidence="2" type="ORF">CFR72_11870</name>
</gene>
<dbReference type="EMBL" id="NKUF01000030">
    <property type="protein sequence ID" value="PYD62562.1"/>
    <property type="molecule type" value="Genomic_DNA"/>
</dbReference>
<dbReference type="InterPro" id="IPR025668">
    <property type="entry name" value="Tnp_DDE_dom"/>
</dbReference>
<evidence type="ECO:0000259" key="1">
    <source>
        <dbReference type="Pfam" id="PF13586"/>
    </source>
</evidence>
<organism evidence="2 3">
    <name type="scientific">Gluconacetobacter entanii</name>
    <dbReference type="NCBI Taxonomy" id="108528"/>
    <lineage>
        <taxon>Bacteria</taxon>
        <taxon>Pseudomonadati</taxon>
        <taxon>Pseudomonadota</taxon>
        <taxon>Alphaproteobacteria</taxon>
        <taxon>Acetobacterales</taxon>
        <taxon>Acetobacteraceae</taxon>
        <taxon>Gluconacetobacter</taxon>
    </lineage>
</organism>
<reference evidence="2 3" key="1">
    <citation type="submission" date="2017-07" db="EMBL/GenBank/DDBJ databases">
        <title>A draft genome sequence of Gluconacetobacter entanii LTH 4560.</title>
        <authorList>
            <person name="Skraban J."/>
            <person name="Cleenwerck I."/>
            <person name="Vandamme P."/>
            <person name="Trcek J."/>
        </authorList>
    </citation>
    <scope>NUCLEOTIDE SEQUENCE [LARGE SCALE GENOMIC DNA]</scope>
    <source>
        <strain evidence="2 3">LTH 4560</strain>
    </source>
</reference>
<dbReference type="AlphaFoldDB" id="A0A318PVH1"/>
<accession>A0A318PVH1</accession>
<proteinExistence type="predicted"/>
<feature type="domain" description="Transposase DDE" evidence="1">
    <location>
        <begin position="42"/>
        <end position="96"/>
    </location>
</feature>
<name>A0A318PVH1_9PROT</name>
<evidence type="ECO:0000313" key="3">
    <source>
        <dbReference type="Proteomes" id="UP000248301"/>
    </source>
</evidence>
<dbReference type="OrthoDB" id="9798237at2"/>
<dbReference type="Proteomes" id="UP000248301">
    <property type="component" value="Unassembled WGS sequence"/>
</dbReference>
<comment type="caution">
    <text evidence="2">The sequence shown here is derived from an EMBL/GenBank/DDBJ whole genome shotgun (WGS) entry which is preliminary data.</text>
</comment>
<evidence type="ECO:0000313" key="2">
    <source>
        <dbReference type="EMBL" id="PYD62562.1"/>
    </source>
</evidence>